<dbReference type="AlphaFoldDB" id="A0A9X8QX75"/>
<protein>
    <recommendedName>
        <fullName evidence="3">DUF1963 domain-containing protein</fullName>
    </recommendedName>
</protein>
<gene>
    <name evidence="1" type="ORF">SAMN05216268_114181</name>
</gene>
<dbReference type="Pfam" id="PF09234">
    <property type="entry name" value="DUF1963"/>
    <property type="match status" value="1"/>
</dbReference>
<accession>A0A9X8QX75</accession>
<evidence type="ECO:0000313" key="2">
    <source>
        <dbReference type="Proteomes" id="UP000184388"/>
    </source>
</evidence>
<name>A0A9X8QX75_9ACTN</name>
<comment type="caution">
    <text evidence="1">The sequence shown here is derived from an EMBL/GenBank/DDBJ whole genome shotgun (WGS) entry which is preliminary data.</text>
</comment>
<proteinExistence type="predicted"/>
<dbReference type="InterPro" id="IPR035948">
    <property type="entry name" value="YwqG-like_sf"/>
</dbReference>
<dbReference type="SUPFAM" id="SSF103032">
    <property type="entry name" value="Hypothetical protein YwqG"/>
    <property type="match status" value="1"/>
</dbReference>
<evidence type="ECO:0008006" key="3">
    <source>
        <dbReference type="Google" id="ProtNLM"/>
    </source>
</evidence>
<dbReference type="EMBL" id="FRBK01000014">
    <property type="protein sequence ID" value="SHM80247.1"/>
    <property type="molecule type" value="Genomic_DNA"/>
</dbReference>
<dbReference type="Gene3D" id="2.30.320.10">
    <property type="entry name" value="YwqG-like"/>
    <property type="match status" value="1"/>
</dbReference>
<dbReference type="Proteomes" id="UP000184388">
    <property type="component" value="Unassembled WGS sequence"/>
</dbReference>
<organism evidence="1 2">
    <name type="scientific">Streptomyces yunnanensis</name>
    <dbReference type="NCBI Taxonomy" id="156453"/>
    <lineage>
        <taxon>Bacteria</taxon>
        <taxon>Bacillati</taxon>
        <taxon>Actinomycetota</taxon>
        <taxon>Actinomycetes</taxon>
        <taxon>Kitasatosporales</taxon>
        <taxon>Streptomycetaceae</taxon>
        <taxon>Streptomyces</taxon>
    </lineage>
</organism>
<dbReference type="InterPro" id="IPR015315">
    <property type="entry name" value="DUF1963"/>
</dbReference>
<dbReference type="RefSeq" id="WP_073447189.1">
    <property type="nucleotide sequence ID" value="NZ_FRBK01000014.1"/>
</dbReference>
<reference evidence="2" key="1">
    <citation type="submission" date="2016-11" db="EMBL/GenBank/DDBJ databases">
        <authorList>
            <person name="Jaros S."/>
            <person name="Januszkiewicz K."/>
            <person name="Wedrychowicz H."/>
        </authorList>
    </citation>
    <scope>NUCLEOTIDE SEQUENCE [LARGE SCALE GENOMIC DNA]</scope>
    <source>
        <strain evidence="2">CGMCC 4.3555</strain>
    </source>
</reference>
<evidence type="ECO:0000313" key="1">
    <source>
        <dbReference type="EMBL" id="SHM80247.1"/>
    </source>
</evidence>
<sequence>MARMDMTRTTPARPVDVEALFPELARYRREAVRLHPRAGDPGVEDSSIGGPLLWPQTEPWPYCDHAHPHTAFVPEKPGPQPMVPVLQLYAADLPDIVPAPPFPEGKDVLQVLWCPFDHEPDYMPRPQIYWRDRHAVAAAQYVTPPPRPEGADEDHIPAPCVLHPERVVEYPSWDLPDDLAEELQERFERLEADTGWSYWSHLSIADGVKIGGYPNWTQEPSWPDCAQCGTRMDHLFTVPSTEFDGESWRTWLPLEGRPTTGTIFDLDYDERRKVQSPSALMLGDMGGVYLFVCRNCPGHPSAHRGDCS</sequence>